<dbReference type="GO" id="GO:0016616">
    <property type="term" value="F:oxidoreductase activity, acting on the CH-OH group of donors, NAD or NADP as acceptor"/>
    <property type="evidence" value="ECO:0007669"/>
    <property type="project" value="InterPro"/>
</dbReference>
<accession>A0A7G9B6Y9</accession>
<dbReference type="InterPro" id="IPR050418">
    <property type="entry name" value="D-iso_2-hydroxyacid_DH_PdxB"/>
</dbReference>
<evidence type="ECO:0000313" key="8">
    <source>
        <dbReference type="Proteomes" id="UP000515960"/>
    </source>
</evidence>
<dbReference type="Pfam" id="PF00389">
    <property type="entry name" value="2-Hacid_dh"/>
    <property type="match status" value="1"/>
</dbReference>
<dbReference type="InterPro" id="IPR036291">
    <property type="entry name" value="NAD(P)-bd_dom_sf"/>
</dbReference>
<evidence type="ECO:0000256" key="3">
    <source>
        <dbReference type="ARBA" id="ARBA00023027"/>
    </source>
</evidence>
<dbReference type="RefSeq" id="WP_187333773.1">
    <property type="nucleotide sequence ID" value="NZ_CP060490.1"/>
</dbReference>
<dbReference type="PROSITE" id="PS00065">
    <property type="entry name" value="D_2_HYDROXYACID_DH_1"/>
    <property type="match status" value="1"/>
</dbReference>
<dbReference type="Proteomes" id="UP000515960">
    <property type="component" value="Chromosome"/>
</dbReference>
<dbReference type="InterPro" id="IPR006140">
    <property type="entry name" value="D-isomer_DH_NAD-bd"/>
</dbReference>
<dbReference type="EMBL" id="CP060490">
    <property type="protein sequence ID" value="QNL45320.1"/>
    <property type="molecule type" value="Genomic_DNA"/>
</dbReference>
<keyword evidence="3" id="KW-0520">NAD</keyword>
<reference evidence="7 8" key="1">
    <citation type="submission" date="2020-08" db="EMBL/GenBank/DDBJ databases">
        <authorList>
            <person name="Liu C."/>
            <person name="Sun Q."/>
        </authorList>
    </citation>
    <scope>NUCLEOTIDE SEQUENCE [LARGE SCALE GENOMIC DNA]</scope>
    <source>
        <strain evidence="7 8">NSJ-62</strain>
    </source>
</reference>
<dbReference type="AlphaFoldDB" id="A0A7G9B6Y9"/>
<feature type="domain" description="D-isomer specific 2-hydroxyacid dehydrogenase catalytic" evidence="5">
    <location>
        <begin position="28"/>
        <end position="321"/>
    </location>
</feature>
<dbReference type="InterPro" id="IPR029752">
    <property type="entry name" value="D-isomer_DH_CS1"/>
</dbReference>
<evidence type="ECO:0000256" key="1">
    <source>
        <dbReference type="ARBA" id="ARBA00005854"/>
    </source>
</evidence>
<dbReference type="Gene3D" id="3.40.50.720">
    <property type="entry name" value="NAD(P)-binding Rossmann-like Domain"/>
    <property type="match status" value="2"/>
</dbReference>
<dbReference type="SUPFAM" id="SSF51735">
    <property type="entry name" value="NAD(P)-binding Rossmann-fold domains"/>
    <property type="match status" value="1"/>
</dbReference>
<dbReference type="PANTHER" id="PTHR43761">
    <property type="entry name" value="D-ISOMER SPECIFIC 2-HYDROXYACID DEHYDROGENASE FAMILY PROTEIN (AFU_ORTHOLOGUE AFUA_1G13630)"/>
    <property type="match status" value="1"/>
</dbReference>
<gene>
    <name evidence="7" type="ORF">H8790_04705</name>
</gene>
<sequence length="321" mass="34650">MRFKVVLTDGRMPHYDYEREILAGVDAELVFSGIPFGKRDDEALKRAVADADALLVSQAQITREIIDSMDHCKIIVRYGIGTDTLDIPAATKKGILVANVVDHCVSEVADTALTLILCLARKTVLSARQVRQGMWGVDALKPIHRISSTVLGILGCGRIGRDIARKASAVGFKVIGCDPYLPEEAARQAGIHLVSWEELLSTADIVTLHMPLSEETAGMIDRSVLGRMKPGAAIVNVSRGALICEPDLIEALQSGHIGGAGLDVTFREPIEPDNPLLAMDNVIVTAHTAWYSNESNDELQKKAAQTVADALTGKPVKTRLN</sequence>
<dbReference type="InterPro" id="IPR029753">
    <property type="entry name" value="D-isomer_DH_CS"/>
</dbReference>
<dbReference type="CDD" id="cd05299">
    <property type="entry name" value="CtBP_dh"/>
    <property type="match status" value="1"/>
</dbReference>
<keyword evidence="2 4" id="KW-0560">Oxidoreductase</keyword>
<dbReference type="GO" id="GO:0051287">
    <property type="term" value="F:NAD binding"/>
    <property type="evidence" value="ECO:0007669"/>
    <property type="project" value="InterPro"/>
</dbReference>
<feature type="domain" description="D-isomer specific 2-hydroxyacid dehydrogenase NAD-binding" evidence="6">
    <location>
        <begin position="113"/>
        <end position="289"/>
    </location>
</feature>
<dbReference type="Pfam" id="PF02826">
    <property type="entry name" value="2-Hacid_dh_C"/>
    <property type="match status" value="1"/>
</dbReference>
<evidence type="ECO:0000259" key="6">
    <source>
        <dbReference type="Pfam" id="PF02826"/>
    </source>
</evidence>
<evidence type="ECO:0000256" key="4">
    <source>
        <dbReference type="RuleBase" id="RU003719"/>
    </source>
</evidence>
<dbReference type="KEGG" id="ohi:H8790_04705"/>
<evidence type="ECO:0000259" key="5">
    <source>
        <dbReference type="Pfam" id="PF00389"/>
    </source>
</evidence>
<proteinExistence type="inferred from homology"/>
<evidence type="ECO:0000256" key="2">
    <source>
        <dbReference type="ARBA" id="ARBA00023002"/>
    </source>
</evidence>
<dbReference type="InterPro" id="IPR043322">
    <property type="entry name" value="CtBP"/>
</dbReference>
<dbReference type="SUPFAM" id="SSF52283">
    <property type="entry name" value="Formate/glycerate dehydrogenase catalytic domain-like"/>
    <property type="match status" value="1"/>
</dbReference>
<organism evidence="7 8">
    <name type="scientific">Oscillibacter hominis</name>
    <dbReference type="NCBI Taxonomy" id="2763056"/>
    <lineage>
        <taxon>Bacteria</taxon>
        <taxon>Bacillati</taxon>
        <taxon>Bacillota</taxon>
        <taxon>Clostridia</taxon>
        <taxon>Eubacteriales</taxon>
        <taxon>Oscillospiraceae</taxon>
        <taxon>Oscillibacter</taxon>
    </lineage>
</organism>
<dbReference type="FunFam" id="3.40.50.720:FF:000203">
    <property type="entry name" value="D-3-phosphoglycerate dehydrogenase (SerA)"/>
    <property type="match status" value="1"/>
</dbReference>
<dbReference type="PANTHER" id="PTHR43761:SF1">
    <property type="entry name" value="D-ISOMER SPECIFIC 2-HYDROXYACID DEHYDROGENASE CATALYTIC DOMAIN-CONTAINING PROTEIN-RELATED"/>
    <property type="match status" value="1"/>
</dbReference>
<dbReference type="PROSITE" id="PS00670">
    <property type="entry name" value="D_2_HYDROXYACID_DH_2"/>
    <property type="match status" value="1"/>
</dbReference>
<dbReference type="InterPro" id="IPR006139">
    <property type="entry name" value="D-isomer_2_OHA_DH_cat_dom"/>
</dbReference>
<name>A0A7G9B6Y9_9FIRM</name>
<evidence type="ECO:0000313" key="7">
    <source>
        <dbReference type="EMBL" id="QNL45320.1"/>
    </source>
</evidence>
<keyword evidence="8" id="KW-1185">Reference proteome</keyword>
<comment type="similarity">
    <text evidence="1 4">Belongs to the D-isomer specific 2-hydroxyacid dehydrogenase family.</text>
</comment>
<protein>
    <submittedName>
        <fullName evidence="7">C-terminal binding protein</fullName>
    </submittedName>
</protein>
<dbReference type="GO" id="GO:0003714">
    <property type="term" value="F:transcription corepressor activity"/>
    <property type="evidence" value="ECO:0007669"/>
    <property type="project" value="InterPro"/>
</dbReference>